<organism evidence="1">
    <name type="scientific">bioreactor metagenome</name>
    <dbReference type="NCBI Taxonomy" id="1076179"/>
    <lineage>
        <taxon>unclassified sequences</taxon>
        <taxon>metagenomes</taxon>
        <taxon>ecological metagenomes</taxon>
    </lineage>
</organism>
<reference evidence="1" key="1">
    <citation type="submission" date="2019-08" db="EMBL/GenBank/DDBJ databases">
        <authorList>
            <person name="Kucharzyk K."/>
            <person name="Murdoch R.W."/>
            <person name="Higgins S."/>
            <person name="Loffler F."/>
        </authorList>
    </citation>
    <scope>NUCLEOTIDE SEQUENCE</scope>
</reference>
<dbReference type="AntiFam" id="ANF00158">
    <property type="entry name" value="Shadow ORF (opposite ftsK2)"/>
</dbReference>
<evidence type="ECO:0000313" key="1">
    <source>
        <dbReference type="EMBL" id="MPM73362.1"/>
    </source>
</evidence>
<proteinExistence type="predicted"/>
<dbReference type="EMBL" id="VSSQ01025313">
    <property type="protein sequence ID" value="MPM73362.1"/>
    <property type="molecule type" value="Genomic_DNA"/>
</dbReference>
<gene>
    <name evidence="1" type="ORF">SDC9_120342</name>
</gene>
<dbReference type="AlphaFoldDB" id="A0A645C6Q3"/>
<accession>A0A645C6Q3</accession>
<protein>
    <submittedName>
        <fullName evidence="1">Uncharacterized protein</fullName>
    </submittedName>
</protein>
<name>A0A645C6Q3_9ZZZZ</name>
<sequence>MGNAVVGSQLHHFGVHHDKAHLVGAGLVHQADNERVGTNGFAGAGGAGNEHVGQPCDISHDAVSADILAHREGHGGLMIHKSA</sequence>
<comment type="caution">
    <text evidence="1">The sequence shown here is derived from an EMBL/GenBank/DDBJ whole genome shotgun (WGS) entry which is preliminary data.</text>
</comment>